<evidence type="ECO:0000313" key="2">
    <source>
        <dbReference type="Proteomes" id="UP000694888"/>
    </source>
</evidence>
<feature type="transmembrane region" description="Helical" evidence="1">
    <location>
        <begin position="423"/>
        <end position="444"/>
    </location>
</feature>
<dbReference type="PANTHER" id="PTHR11362:SF82">
    <property type="entry name" value="PHOSPHATIDYLETHANOLAMINE-BINDING PROTEIN 4"/>
    <property type="match status" value="1"/>
</dbReference>
<dbReference type="SUPFAM" id="SSF49777">
    <property type="entry name" value="PEBP-like"/>
    <property type="match status" value="2"/>
</dbReference>
<name>A0ABM0K0D5_APLCA</name>
<gene>
    <name evidence="3" type="primary">LOC101863289</name>
</gene>
<dbReference type="GeneID" id="101863289"/>
<dbReference type="RefSeq" id="XP_005105792.2">
    <property type="nucleotide sequence ID" value="XM_005105735.3"/>
</dbReference>
<keyword evidence="1" id="KW-0812">Transmembrane</keyword>
<dbReference type="InterPro" id="IPR036610">
    <property type="entry name" value="PEBP-like_sf"/>
</dbReference>
<dbReference type="Proteomes" id="UP000694888">
    <property type="component" value="Unplaced"/>
</dbReference>
<reference evidence="3" key="1">
    <citation type="submission" date="2025-08" db="UniProtKB">
        <authorList>
            <consortium name="RefSeq"/>
        </authorList>
    </citation>
    <scope>IDENTIFICATION</scope>
</reference>
<proteinExistence type="predicted"/>
<dbReference type="Gene3D" id="3.90.280.10">
    <property type="entry name" value="PEBP-like"/>
    <property type="match status" value="2"/>
</dbReference>
<keyword evidence="1" id="KW-0472">Membrane</keyword>
<sequence length="446" mass="50260">MTKDLDNTHTIYLDTMTLSARPAVVWDPEPGALYTLISYDVGYLRLKGILVNIAGGDSSLGHELFPYHGPAHPIYSKTFQVFALFKQSGVIPEVRYQDIEDNVRSYMEQNKSIYLLSNLISVLNQIKDPMAIGLVATKTDPSAIGMAAQLNSINNCPYLLSRIPVLKKVMDVFNLTSRYNVFHDHRGDFFQDLEVDLEVQYRSDAVNFTSCCSEQMEPERLFQLDPISETPVKPVHLRNEPFLRFDAVNRMDKNFFFDKLFTVLLLDVTDASVNASSGTTPVLWMVTDIGGPYPSEGRTMVNYSMPMPAVSERRLYMFFVFRQPDPFPSNFSTSEYCMADGMARCDFNIFKFVSMNNLHFSGISWVRSEEDYFSRMKLYENDASAMDSACAGLPHYGTPCPDPCAATPTPRPPTPRPRGSASVFFSMVTVVQVLALSLLVLVVVRE</sequence>
<evidence type="ECO:0000256" key="1">
    <source>
        <dbReference type="SAM" id="Phobius"/>
    </source>
</evidence>
<dbReference type="PANTHER" id="PTHR11362">
    <property type="entry name" value="PHOSPHATIDYLETHANOLAMINE-BINDING PROTEIN"/>
    <property type="match status" value="1"/>
</dbReference>
<protein>
    <submittedName>
        <fullName evidence="3">Uncharacterized protein LOC101863289</fullName>
    </submittedName>
</protein>
<keyword evidence="2" id="KW-1185">Reference proteome</keyword>
<organism evidence="2 3">
    <name type="scientific">Aplysia californica</name>
    <name type="common">California sea hare</name>
    <dbReference type="NCBI Taxonomy" id="6500"/>
    <lineage>
        <taxon>Eukaryota</taxon>
        <taxon>Metazoa</taxon>
        <taxon>Spiralia</taxon>
        <taxon>Lophotrochozoa</taxon>
        <taxon>Mollusca</taxon>
        <taxon>Gastropoda</taxon>
        <taxon>Heterobranchia</taxon>
        <taxon>Euthyneura</taxon>
        <taxon>Tectipleura</taxon>
        <taxon>Aplysiida</taxon>
        <taxon>Aplysioidea</taxon>
        <taxon>Aplysiidae</taxon>
        <taxon>Aplysia</taxon>
    </lineage>
</organism>
<evidence type="ECO:0000313" key="3">
    <source>
        <dbReference type="RefSeq" id="XP_005105792.2"/>
    </source>
</evidence>
<accession>A0ABM0K0D5</accession>
<keyword evidence="1" id="KW-1133">Transmembrane helix</keyword>
<dbReference type="InterPro" id="IPR035810">
    <property type="entry name" value="PEBP_euk"/>
</dbReference>